<feature type="signal peptide" evidence="2">
    <location>
        <begin position="1"/>
        <end position="23"/>
    </location>
</feature>
<reference evidence="4 5" key="1">
    <citation type="submission" date="2018-06" db="EMBL/GenBank/DDBJ databases">
        <title>Genomic Encyclopedia of Archaeal and Bacterial Type Strains, Phase II (KMG-II): from individual species to whole genera.</title>
        <authorList>
            <person name="Goeker M."/>
        </authorList>
    </citation>
    <scope>NUCLEOTIDE SEQUENCE [LARGE SCALE GENOMIC DNA]</scope>
    <source>
        <strain evidence="4 5">KACC 16626</strain>
    </source>
</reference>
<sequence>MTILKKYFLLIGLLILVSCVDKNFTNQNQNQNQVDNDDTSTVKEDNISKAIEEADKPEPKEPEYYSATISAIGDILAHSPVYKEAYIGNNQYDFSIMFTKVKPYIERADITVANSESIVGGQEIGISSYPQFNSPYELADILKAVGVDVVNMANNHTLDRGEQAIQNATNYWRELGIEYVGAATSQEEAEQIKTLTVNNITFSFLGYTYGTNGIQVPDGKDYLVSYIEEEKMIQDIQRAKEISDLVVLNLHIGDEYSRSQNEYQEKIAQLAADNGVHIIFAHHPHVLQPAKWYTGVEGNQTFVIHSLGNFLSSQDKLYRQIGAVLELEVNKTITYDKVGNANTLIEVKNPKLLPTYVKFSNWKDFEIIPMYQLTNDSLPNATGVYDEIKKHMSQYVPNIEFIET</sequence>
<feature type="chain" id="PRO_5038742963" evidence="2">
    <location>
        <begin position="24"/>
        <end position="404"/>
    </location>
</feature>
<name>A0A318TP73_9BACL</name>
<dbReference type="SMART" id="SM00854">
    <property type="entry name" value="PGA_cap"/>
    <property type="match status" value="1"/>
</dbReference>
<gene>
    <name evidence="4" type="ORF">BJ095_11618</name>
</gene>
<evidence type="ECO:0000259" key="3">
    <source>
        <dbReference type="SMART" id="SM00854"/>
    </source>
</evidence>
<proteinExistence type="inferred from homology"/>
<dbReference type="Proteomes" id="UP000247416">
    <property type="component" value="Unassembled WGS sequence"/>
</dbReference>
<dbReference type="InterPro" id="IPR029052">
    <property type="entry name" value="Metallo-depent_PP-like"/>
</dbReference>
<dbReference type="PANTHER" id="PTHR33393">
    <property type="entry name" value="POLYGLUTAMINE SYNTHESIS ACCESSORY PROTEIN RV0574C-RELATED"/>
    <property type="match status" value="1"/>
</dbReference>
<accession>A0A318TP73</accession>
<organism evidence="4 5">
    <name type="scientific">Ureibacillus chungkukjangi</name>
    <dbReference type="NCBI Taxonomy" id="1202712"/>
    <lineage>
        <taxon>Bacteria</taxon>
        <taxon>Bacillati</taxon>
        <taxon>Bacillota</taxon>
        <taxon>Bacilli</taxon>
        <taxon>Bacillales</taxon>
        <taxon>Caryophanaceae</taxon>
        <taxon>Ureibacillus</taxon>
    </lineage>
</organism>
<dbReference type="EMBL" id="QJTJ01000016">
    <property type="protein sequence ID" value="PYF05670.1"/>
    <property type="molecule type" value="Genomic_DNA"/>
</dbReference>
<comment type="caution">
    <text evidence="4">The sequence shown here is derived from an EMBL/GenBank/DDBJ whole genome shotgun (WGS) entry which is preliminary data.</text>
</comment>
<evidence type="ECO:0000256" key="2">
    <source>
        <dbReference type="SAM" id="SignalP"/>
    </source>
</evidence>
<dbReference type="CDD" id="cd07381">
    <property type="entry name" value="MPP_CapA"/>
    <property type="match status" value="1"/>
</dbReference>
<evidence type="ECO:0000313" key="4">
    <source>
        <dbReference type="EMBL" id="PYF05670.1"/>
    </source>
</evidence>
<keyword evidence="5" id="KW-1185">Reference proteome</keyword>
<dbReference type="PROSITE" id="PS51257">
    <property type="entry name" value="PROKAR_LIPOPROTEIN"/>
    <property type="match status" value="1"/>
</dbReference>
<dbReference type="SUPFAM" id="SSF56300">
    <property type="entry name" value="Metallo-dependent phosphatases"/>
    <property type="match status" value="1"/>
</dbReference>
<dbReference type="InterPro" id="IPR052169">
    <property type="entry name" value="CW_Biosynth-Accessory"/>
</dbReference>
<dbReference type="InterPro" id="IPR019079">
    <property type="entry name" value="Capsule_synth_CapA"/>
</dbReference>
<dbReference type="RefSeq" id="WP_107936413.1">
    <property type="nucleotide sequence ID" value="NZ_CP085009.1"/>
</dbReference>
<feature type="domain" description="Capsule synthesis protein CapA" evidence="3">
    <location>
        <begin position="68"/>
        <end position="314"/>
    </location>
</feature>
<dbReference type="PANTHER" id="PTHR33393:SF12">
    <property type="entry name" value="CAPSULE BIOSYNTHESIS PROTEIN CAPA"/>
    <property type="match status" value="1"/>
</dbReference>
<dbReference type="OrthoDB" id="9810906at2"/>
<evidence type="ECO:0000256" key="1">
    <source>
        <dbReference type="ARBA" id="ARBA00005662"/>
    </source>
</evidence>
<dbReference type="Gene3D" id="3.60.21.10">
    <property type="match status" value="1"/>
</dbReference>
<keyword evidence="2" id="KW-0732">Signal</keyword>
<dbReference type="AlphaFoldDB" id="A0A318TP73"/>
<protein>
    <submittedName>
        <fullName evidence="4">Poly-gamma-glutamate synthesis protein (Capsule biosynthesis protein)</fullName>
    </submittedName>
</protein>
<comment type="similarity">
    <text evidence="1">Belongs to the CapA family.</text>
</comment>
<evidence type="ECO:0000313" key="5">
    <source>
        <dbReference type="Proteomes" id="UP000247416"/>
    </source>
</evidence>
<dbReference type="Pfam" id="PF09587">
    <property type="entry name" value="PGA_cap"/>
    <property type="match status" value="1"/>
</dbReference>